<evidence type="ECO:0000256" key="3">
    <source>
        <dbReference type="ARBA" id="ARBA00022480"/>
    </source>
</evidence>
<reference evidence="18 19" key="2">
    <citation type="journal article" date="2007" name="Nature">
        <title>Genome of the marsupial Monodelphis domestica reveals innovation in non-coding sequences.</title>
        <authorList>
            <person name="Mikkelsen T.S."/>
            <person name="Wakefield M.J."/>
            <person name="Aken B."/>
            <person name="Amemiya C.T."/>
            <person name="Chang J.L."/>
            <person name="Duke S."/>
            <person name="Garber M."/>
            <person name="Gentles A.J."/>
            <person name="Goodstadt L."/>
            <person name="Heger A."/>
            <person name="Jurka J."/>
            <person name="Kamal M."/>
            <person name="Mauceli E."/>
            <person name="Searle S.M."/>
            <person name="Sharpe T."/>
            <person name="Baker M.L."/>
            <person name="Batzer M.A."/>
            <person name="Benos P.V."/>
            <person name="Belov K."/>
            <person name="Clamp M."/>
            <person name="Cook A."/>
            <person name="Cuff J."/>
            <person name="Das R."/>
            <person name="Davidow L."/>
            <person name="Deakin J.E."/>
            <person name="Fazzari M.J."/>
            <person name="Glass J.L."/>
            <person name="Grabherr M."/>
            <person name="Greally J.M."/>
            <person name="Gu W."/>
            <person name="Hore T.A."/>
            <person name="Huttley G.A."/>
            <person name="Kleber M."/>
            <person name="Jirtle R.L."/>
            <person name="Koina E."/>
            <person name="Lee J.T."/>
            <person name="Mahony S."/>
            <person name="Marra M.A."/>
            <person name="Miller R.D."/>
            <person name="Nicholls R.D."/>
            <person name="Oda M."/>
            <person name="Papenfuss A.T."/>
            <person name="Parra Z.E."/>
            <person name="Pollock D.D."/>
            <person name="Ray D.A."/>
            <person name="Schein J.E."/>
            <person name="Speed T.P."/>
            <person name="Thompson K."/>
            <person name="VandeBerg J.L."/>
            <person name="Wade C.M."/>
            <person name="Walker J.A."/>
            <person name="Waters P.D."/>
            <person name="Webber C."/>
            <person name="Weidman J.R."/>
            <person name="Xie X."/>
            <person name="Zody M.C."/>
            <person name="Baldwin J."/>
            <person name="Abdouelleil A."/>
            <person name="Abdulkadir J."/>
            <person name="Abebe A."/>
            <person name="Abera B."/>
            <person name="Abreu J."/>
            <person name="Acer S.C."/>
            <person name="Aftuck L."/>
            <person name="Alexander A."/>
            <person name="An P."/>
            <person name="Anderson E."/>
            <person name="Anderson S."/>
            <person name="Arachi H."/>
            <person name="Azer M."/>
            <person name="Bachantsang P."/>
            <person name="Barry A."/>
            <person name="Bayul T."/>
            <person name="Berlin A."/>
            <person name="Bessette D."/>
            <person name="Bloom T."/>
            <person name="Bloom T."/>
            <person name="Boguslavskiy L."/>
            <person name="Bonnet C."/>
            <person name="Boukhgalter B."/>
            <person name="Bourzgui I."/>
            <person name="Brown A."/>
            <person name="Cahill P."/>
            <person name="Channer S."/>
            <person name="Cheshatsang Y."/>
            <person name="Chuda L."/>
            <person name="Citroen M."/>
            <person name="Collymore A."/>
            <person name="Cooke P."/>
            <person name="Costello M."/>
            <person name="D'Aco K."/>
            <person name="Daza R."/>
            <person name="De Haan G."/>
            <person name="DeGray S."/>
            <person name="DeMaso C."/>
            <person name="Dhargay N."/>
            <person name="Dooley K."/>
            <person name="Dooley E."/>
            <person name="Doricent M."/>
            <person name="Dorje P."/>
            <person name="Dorjee K."/>
            <person name="Dupes A."/>
            <person name="Elong R."/>
            <person name="Falk J."/>
            <person name="Farina A."/>
            <person name="Faro S."/>
            <person name="Ferguson D."/>
            <person name="Fisher S."/>
            <person name="Foley C.D."/>
            <person name="Franke A."/>
            <person name="Friedrich D."/>
            <person name="Gadbois L."/>
            <person name="Gearin G."/>
            <person name="Gearin C.R."/>
            <person name="Giannoukos G."/>
            <person name="Goode T."/>
            <person name="Graham J."/>
            <person name="Grandbois E."/>
            <person name="Grewal S."/>
            <person name="Gyaltsen K."/>
            <person name="Hafez N."/>
            <person name="Hagos B."/>
            <person name="Hall J."/>
            <person name="Henson C."/>
            <person name="Hollinger A."/>
            <person name="Honan T."/>
            <person name="Huard M.D."/>
            <person name="Hughes L."/>
            <person name="Hurhula B."/>
            <person name="Husby M.E."/>
            <person name="Kamat A."/>
            <person name="Kanga B."/>
            <person name="Kashin S."/>
            <person name="Khazanovich D."/>
            <person name="Kisner P."/>
            <person name="Lance K."/>
            <person name="Lara M."/>
            <person name="Lee W."/>
            <person name="Lennon N."/>
            <person name="Letendre F."/>
            <person name="LeVine R."/>
            <person name="Lipovsky A."/>
            <person name="Liu X."/>
            <person name="Liu J."/>
            <person name="Liu S."/>
            <person name="Lokyitsang T."/>
            <person name="Lokyitsang Y."/>
            <person name="Lubonja R."/>
            <person name="Lui A."/>
            <person name="MacDonald P."/>
            <person name="Magnisalis V."/>
            <person name="Maru K."/>
            <person name="Matthews C."/>
            <person name="McCusker W."/>
            <person name="McDonough S."/>
            <person name="Mehta T."/>
            <person name="Meldrim J."/>
            <person name="Meneus L."/>
            <person name="Mihai O."/>
            <person name="Mihalev A."/>
            <person name="Mihova T."/>
            <person name="Mittelman R."/>
            <person name="Mlenga V."/>
            <person name="Montmayeur A."/>
            <person name="Mulrain L."/>
            <person name="Navidi A."/>
            <person name="Naylor J."/>
            <person name="Negash T."/>
            <person name="Nguyen T."/>
            <person name="Nguyen N."/>
            <person name="Nicol R."/>
            <person name="Norbu C."/>
            <person name="Norbu N."/>
            <person name="Novod N."/>
            <person name="O'Neill B."/>
            <person name="Osman S."/>
            <person name="Markiewicz E."/>
            <person name="Oyono O.L."/>
            <person name="Patti C."/>
            <person name="Phunkhang P."/>
            <person name="Pierre F."/>
            <person name="Priest M."/>
            <person name="Raghuraman S."/>
            <person name="Rege F."/>
            <person name="Reyes R."/>
            <person name="Rise C."/>
            <person name="Rogov P."/>
            <person name="Ross K."/>
            <person name="Ryan E."/>
            <person name="Settipalli S."/>
            <person name="Shea T."/>
            <person name="Sherpa N."/>
            <person name="Shi L."/>
            <person name="Shih D."/>
            <person name="Sparrow T."/>
            <person name="Spaulding J."/>
            <person name="Stalker J."/>
            <person name="Stange-Thomann N."/>
            <person name="Stavropoulos S."/>
            <person name="Stone C."/>
            <person name="Strader C."/>
            <person name="Tesfaye S."/>
            <person name="Thomson T."/>
            <person name="Thoulutsang Y."/>
            <person name="Thoulutsang D."/>
            <person name="Topham K."/>
            <person name="Topping I."/>
            <person name="Tsamla T."/>
            <person name="Vassiliev H."/>
            <person name="Vo A."/>
            <person name="Wangchuk T."/>
            <person name="Wangdi T."/>
            <person name="Weiand M."/>
            <person name="Wilkinson J."/>
            <person name="Wilson A."/>
            <person name="Yadav S."/>
            <person name="Young G."/>
            <person name="Yu Q."/>
            <person name="Zembek L."/>
            <person name="Zhong D."/>
            <person name="Zimmer A."/>
            <person name="Zwirko Z."/>
            <person name="Jaffe D.B."/>
            <person name="Alvarez P."/>
            <person name="Brockman W."/>
            <person name="Butler J."/>
            <person name="Chin C."/>
            <person name="Gnerre S."/>
            <person name="MacCallum I."/>
            <person name="Graves J.A."/>
            <person name="Ponting C.P."/>
            <person name="Breen M."/>
            <person name="Samollow P.B."/>
            <person name="Lander E.S."/>
            <person name="Lindblad-Toh K."/>
        </authorList>
    </citation>
    <scope>NUCLEOTIDE SEQUENCE [LARGE SCALE GENOMIC DNA]</scope>
</reference>
<name>Q2AB96_MONDO</name>
<dbReference type="FunFam" id="1.20.1070.10:FF:000042">
    <property type="entry name" value="Taste receptor type 2 member 7"/>
    <property type="match status" value="1"/>
</dbReference>
<feature type="transmembrane region" description="Helical" evidence="15">
    <location>
        <begin position="262"/>
        <end position="285"/>
    </location>
</feature>
<evidence type="ECO:0000256" key="8">
    <source>
        <dbReference type="ARBA" id="ARBA00023136"/>
    </source>
</evidence>
<feature type="transmembrane region" description="Helical" evidence="15">
    <location>
        <begin position="237"/>
        <end position="256"/>
    </location>
</feature>
<dbReference type="EMBL" id="AB249750">
    <property type="protein sequence ID" value="BAE80371.1"/>
    <property type="molecule type" value="Genomic_DNA"/>
</dbReference>
<keyword evidence="4 14" id="KW-0716">Sensory transduction</keyword>
<keyword evidence="3 14" id="KW-0919">Taste</keyword>
<evidence type="ECO:0000256" key="5">
    <source>
        <dbReference type="ARBA" id="ARBA00022692"/>
    </source>
</evidence>
<evidence type="ECO:0000256" key="7">
    <source>
        <dbReference type="ARBA" id="ARBA00023040"/>
    </source>
</evidence>
<dbReference type="PANTHER" id="PTHR11394">
    <property type="entry name" value="TASTE RECEPTOR TYPE 2"/>
    <property type="match status" value="1"/>
</dbReference>
<dbReference type="HOGENOM" id="CLU_072337_3_0_1"/>
<dbReference type="OrthoDB" id="9447559at2759"/>
<dbReference type="RefSeq" id="NP_001034964.1">
    <property type="nucleotide sequence ID" value="NM_001039875.1"/>
</dbReference>
<accession>Q2AB96</accession>
<dbReference type="PANTHER" id="PTHR11394:SF58">
    <property type="entry name" value="TASTE RECEPTOR TYPE 2 MEMBER 7"/>
    <property type="match status" value="1"/>
</dbReference>
<reference evidence="17" key="1">
    <citation type="journal article" date="2006" name="Mol. Biol. Evol.">
        <title>Lineage-specific expansions and contractions of the bitter taste receptor gene repertoire in vertebrates.</title>
        <authorList>
            <consortium name="SMBE Tri-National Young Investigators"/>
            <person name="Go Y."/>
        </authorList>
    </citation>
    <scope>NUCLEOTIDE SEQUENCE</scope>
</reference>
<dbReference type="Proteomes" id="UP000002280">
    <property type="component" value="Chromosome 2"/>
</dbReference>
<feature type="transmembrane region" description="Helical" evidence="15">
    <location>
        <begin position="127"/>
        <end position="147"/>
    </location>
</feature>
<protein>
    <recommendedName>
        <fullName evidence="14">Taste receptor type 2</fullName>
    </recommendedName>
</protein>
<evidence type="ECO:0000259" key="16">
    <source>
        <dbReference type="PROSITE" id="PS50262"/>
    </source>
</evidence>
<dbReference type="CTD" id="100335074"/>
<keyword evidence="6 15" id="KW-1133">Transmembrane helix</keyword>
<feature type="transmembrane region" description="Helical" evidence="15">
    <location>
        <begin position="6"/>
        <end position="29"/>
    </location>
</feature>
<comment type="similarity">
    <text evidence="2 13">Belongs to the G-protein coupled receptor T2R family.</text>
</comment>
<dbReference type="GeneID" id="664682"/>
<evidence type="ECO:0000256" key="13">
    <source>
        <dbReference type="RuleBase" id="RU004423"/>
    </source>
</evidence>
<evidence type="ECO:0000313" key="19">
    <source>
        <dbReference type="Proteomes" id="UP000002280"/>
    </source>
</evidence>
<keyword evidence="10" id="KW-0325">Glycoprotein</keyword>
<keyword evidence="8 14" id="KW-0472">Membrane</keyword>
<dbReference type="InterPro" id="IPR007960">
    <property type="entry name" value="TAS2R"/>
</dbReference>
<dbReference type="PROSITE" id="PS50262">
    <property type="entry name" value="G_PROTEIN_RECEP_F1_2"/>
    <property type="match status" value="1"/>
</dbReference>
<evidence type="ECO:0000256" key="9">
    <source>
        <dbReference type="ARBA" id="ARBA00023170"/>
    </source>
</evidence>
<dbReference type="AlphaFoldDB" id="Q2AB96"/>
<dbReference type="Gene3D" id="1.20.1070.10">
    <property type="entry name" value="Rhodopsin 7-helix transmembrane proteins"/>
    <property type="match status" value="1"/>
</dbReference>
<feature type="transmembrane region" description="Helical" evidence="15">
    <location>
        <begin position="86"/>
        <end position="107"/>
    </location>
</feature>
<dbReference type="CDD" id="cd13950">
    <property type="entry name" value="7tm_TAS2R"/>
    <property type="match status" value="1"/>
</dbReference>
<feature type="domain" description="G-protein coupled receptors family 1 profile" evidence="16">
    <location>
        <begin position="22"/>
        <end position="285"/>
    </location>
</feature>
<accession>F6YWW7</accession>
<organism evidence="17">
    <name type="scientific">Monodelphis domestica</name>
    <name type="common">Gray short-tailed opossum</name>
    <dbReference type="NCBI Taxonomy" id="13616"/>
    <lineage>
        <taxon>Eukaryota</taxon>
        <taxon>Metazoa</taxon>
        <taxon>Chordata</taxon>
        <taxon>Craniata</taxon>
        <taxon>Vertebrata</taxon>
        <taxon>Euteleostomi</taxon>
        <taxon>Mammalia</taxon>
        <taxon>Metatheria</taxon>
        <taxon>Didelphimorphia</taxon>
        <taxon>Didelphidae</taxon>
        <taxon>Monodelphis</taxon>
    </lineage>
</organism>
<dbReference type="GO" id="GO:0004930">
    <property type="term" value="F:G protein-coupled receptor activity"/>
    <property type="evidence" value="ECO:0007669"/>
    <property type="project" value="UniProtKB-KW"/>
</dbReference>
<comment type="function">
    <text evidence="12">Gustducin-coupled receptor implicated in the perception of bitter compounds in the oral cavity and the gastrointestinal tract. Signals through PLCB2 and the calcium-regulated cation channel TRPM5.</text>
</comment>
<dbReference type="OMA" id="CAIIWNI"/>
<keyword evidence="5 14" id="KW-0812">Transmembrane</keyword>
<evidence type="ECO:0000256" key="2">
    <source>
        <dbReference type="ARBA" id="ARBA00007376"/>
    </source>
</evidence>
<comment type="subcellular location">
    <subcellularLocation>
        <location evidence="1 14">Membrane</location>
        <topology evidence="1 14">Multi-pass membrane protein</topology>
    </subcellularLocation>
</comment>
<reference evidence="18" key="3">
    <citation type="submission" date="2025-05" db="UniProtKB">
        <authorList>
            <consortium name="Ensembl"/>
        </authorList>
    </citation>
    <scope>IDENTIFICATION</scope>
</reference>
<evidence type="ECO:0000313" key="17">
    <source>
        <dbReference type="EMBL" id="BAE80371.1"/>
    </source>
</evidence>
<evidence type="ECO:0000256" key="4">
    <source>
        <dbReference type="ARBA" id="ARBA00022606"/>
    </source>
</evidence>
<sequence>MLENGEILMVLITSEFLLGVLLNGFIVVVNCTDWIRHKKLLTSDLILVGLAISRIGLLCTMMWTAYLFVNGLYAVIADRVRVIDVFLVLTHSSSIWFATVLSIFYFLKIANFSNPFFLWMKWRINRIIYMLLGGPLVISFAFCFPMMERMYYYADHFSRERERNVSQEVQENKNKLIMFQILFTLLGLIPFALTLVSLSLFILSLWRHTQQMQLNATGSRDPNTEAHVRAMKTMSSFLILFLLYHIGFLLNYWTYLLGTSKMFSLLNISIMFLYPFGHSLILILWNSKLRKAVLKLWWKIRCYQQGSHPQVLWTIWHFLRGLKSRWSP</sequence>
<dbReference type="SUPFAM" id="SSF81321">
    <property type="entry name" value="Family A G protein-coupled receptor-like"/>
    <property type="match status" value="1"/>
</dbReference>
<feature type="transmembrane region" description="Helical" evidence="15">
    <location>
        <begin position="177"/>
        <end position="203"/>
    </location>
</feature>
<dbReference type="Pfam" id="PF05296">
    <property type="entry name" value="TAS2R"/>
    <property type="match status" value="1"/>
</dbReference>
<keyword evidence="11 14" id="KW-0807">Transducer</keyword>
<evidence type="ECO:0000256" key="11">
    <source>
        <dbReference type="ARBA" id="ARBA00023224"/>
    </source>
</evidence>
<evidence type="ECO:0000256" key="6">
    <source>
        <dbReference type="ARBA" id="ARBA00022989"/>
    </source>
</evidence>
<gene>
    <name evidence="18" type="primary">T2R23</name>
</gene>
<evidence type="ECO:0000256" key="12">
    <source>
        <dbReference type="ARBA" id="ARBA00025304"/>
    </source>
</evidence>
<evidence type="ECO:0000313" key="18">
    <source>
        <dbReference type="Ensembl" id="ENSMODP00000009312.3"/>
    </source>
</evidence>
<dbReference type="GO" id="GO:0033038">
    <property type="term" value="F:bitter taste receptor activity"/>
    <property type="evidence" value="ECO:0000318"/>
    <property type="project" value="GO_Central"/>
</dbReference>
<keyword evidence="7 14" id="KW-0297">G-protein coupled receptor</keyword>
<keyword evidence="9 14" id="KW-0675">Receptor</keyword>
<dbReference type="InterPro" id="IPR017452">
    <property type="entry name" value="GPCR_Rhodpsn_7TM"/>
</dbReference>
<keyword evidence="19" id="KW-1185">Reference proteome</keyword>
<dbReference type="GO" id="GO:0016020">
    <property type="term" value="C:membrane"/>
    <property type="evidence" value="ECO:0000318"/>
    <property type="project" value="GO_Central"/>
</dbReference>
<evidence type="ECO:0000256" key="1">
    <source>
        <dbReference type="ARBA" id="ARBA00004141"/>
    </source>
</evidence>
<evidence type="ECO:0000256" key="15">
    <source>
        <dbReference type="SAM" id="Phobius"/>
    </source>
</evidence>
<dbReference type="eggNOG" id="ENOG502T6V0">
    <property type="taxonomic scope" value="Eukaryota"/>
</dbReference>
<dbReference type="Ensembl" id="ENSMODT00000009493.3">
    <property type="protein sequence ID" value="ENSMODP00000009312.3"/>
    <property type="gene ID" value="ENSMODG00000007503.3"/>
</dbReference>
<evidence type="ECO:0000256" key="14">
    <source>
        <dbReference type="RuleBase" id="RU004424"/>
    </source>
</evidence>
<proteinExistence type="inferred from homology"/>
<dbReference type="GeneTree" id="ENSGT01150000286975"/>
<dbReference type="GO" id="GO:0001580">
    <property type="term" value="P:detection of chemical stimulus involved in sensory perception of bitter taste"/>
    <property type="evidence" value="ECO:0000318"/>
    <property type="project" value="GO_Central"/>
</dbReference>
<evidence type="ECO:0000256" key="10">
    <source>
        <dbReference type="ARBA" id="ARBA00023180"/>
    </source>
</evidence>
<feature type="transmembrane region" description="Helical" evidence="15">
    <location>
        <begin position="41"/>
        <end position="66"/>
    </location>
</feature>
<dbReference type="KEGG" id="mdo:664682"/>